<dbReference type="InterPro" id="IPR000835">
    <property type="entry name" value="HTH_MarR-typ"/>
</dbReference>
<accession>A0ABY9WP33</accession>
<dbReference type="PROSITE" id="PS50995">
    <property type="entry name" value="HTH_MARR_2"/>
    <property type="match status" value="1"/>
</dbReference>
<keyword evidence="3" id="KW-1185">Reference proteome</keyword>
<dbReference type="SMART" id="SM00347">
    <property type="entry name" value="HTH_MARR"/>
    <property type="match status" value="1"/>
</dbReference>
<gene>
    <name evidence="2" type="ORF">F0U60_15580</name>
</gene>
<evidence type="ECO:0000313" key="2">
    <source>
        <dbReference type="EMBL" id="WNG45363.1"/>
    </source>
</evidence>
<dbReference type="Gene3D" id="1.10.10.10">
    <property type="entry name" value="Winged helix-like DNA-binding domain superfamily/Winged helix DNA-binding domain"/>
    <property type="match status" value="1"/>
</dbReference>
<feature type="domain" description="HTH marR-type" evidence="1">
    <location>
        <begin position="20"/>
        <end position="156"/>
    </location>
</feature>
<organism evidence="2 3">
    <name type="scientific">Archangium minus</name>
    <dbReference type="NCBI Taxonomy" id="83450"/>
    <lineage>
        <taxon>Bacteria</taxon>
        <taxon>Pseudomonadati</taxon>
        <taxon>Myxococcota</taxon>
        <taxon>Myxococcia</taxon>
        <taxon>Myxococcales</taxon>
        <taxon>Cystobacterineae</taxon>
        <taxon>Archangiaceae</taxon>
        <taxon>Archangium</taxon>
    </lineage>
</organism>
<dbReference type="PANTHER" id="PTHR33164">
    <property type="entry name" value="TRANSCRIPTIONAL REGULATOR, MARR FAMILY"/>
    <property type="match status" value="1"/>
</dbReference>
<sequence>MVWVGKRVKEGWEQLEAAKRASVGQLLLKCARLWDERAVARVNQEGEAQARLRPAHTRLVAHIDVEGTRLTELARRIGVTKQAVGQLVEELVQQGTLELAPDPEDKRARRVRFTPKGMAAIAHGLEVLHQLETELSRKVGAQRMRALHETLGELLEALEQLEREEAPGTEE</sequence>
<dbReference type="InterPro" id="IPR039422">
    <property type="entry name" value="MarR/SlyA-like"/>
</dbReference>
<dbReference type="InterPro" id="IPR036390">
    <property type="entry name" value="WH_DNA-bd_sf"/>
</dbReference>
<evidence type="ECO:0000313" key="3">
    <source>
        <dbReference type="Proteomes" id="UP001611383"/>
    </source>
</evidence>
<protein>
    <submittedName>
        <fullName evidence="2">MarR family transcriptional regulator</fullName>
    </submittedName>
</protein>
<dbReference type="EMBL" id="CP043494">
    <property type="protein sequence ID" value="WNG45363.1"/>
    <property type="molecule type" value="Genomic_DNA"/>
</dbReference>
<dbReference type="PANTHER" id="PTHR33164:SF57">
    <property type="entry name" value="MARR-FAMILY TRANSCRIPTIONAL REGULATOR"/>
    <property type="match status" value="1"/>
</dbReference>
<dbReference type="Pfam" id="PF12802">
    <property type="entry name" value="MarR_2"/>
    <property type="match status" value="1"/>
</dbReference>
<name>A0ABY9WP33_9BACT</name>
<dbReference type="InterPro" id="IPR036388">
    <property type="entry name" value="WH-like_DNA-bd_sf"/>
</dbReference>
<reference evidence="2 3" key="1">
    <citation type="submission" date="2019-08" db="EMBL/GenBank/DDBJ databases">
        <title>Archangium and Cystobacter genomes.</title>
        <authorList>
            <person name="Chen I.-C.K."/>
            <person name="Wielgoss S."/>
        </authorList>
    </citation>
    <scope>NUCLEOTIDE SEQUENCE [LARGE SCALE GENOMIC DNA]</scope>
    <source>
        <strain evidence="2 3">Cbm 6</strain>
    </source>
</reference>
<evidence type="ECO:0000259" key="1">
    <source>
        <dbReference type="PROSITE" id="PS50995"/>
    </source>
</evidence>
<dbReference type="SUPFAM" id="SSF46785">
    <property type="entry name" value="Winged helix' DNA-binding domain"/>
    <property type="match status" value="1"/>
</dbReference>
<dbReference type="Proteomes" id="UP001611383">
    <property type="component" value="Chromosome"/>
</dbReference>
<proteinExistence type="predicted"/>